<evidence type="ECO:0000256" key="1">
    <source>
        <dbReference type="SAM" id="Phobius"/>
    </source>
</evidence>
<dbReference type="Gene3D" id="1.20.58.120">
    <property type="entry name" value="BAG domain"/>
    <property type="match status" value="1"/>
</dbReference>
<protein>
    <submittedName>
        <fullName evidence="2">Uncharacterized protein</fullName>
    </submittedName>
</protein>
<comment type="caution">
    <text evidence="2">The sequence shown here is derived from an EMBL/GenBank/DDBJ whole genome shotgun (WGS) entry which is preliminary data.</text>
</comment>
<keyword evidence="3" id="KW-1185">Reference proteome</keyword>
<keyword evidence="1" id="KW-0812">Transmembrane</keyword>
<evidence type="ECO:0000313" key="2">
    <source>
        <dbReference type="EMBL" id="KAJ1983449.1"/>
    </source>
</evidence>
<evidence type="ECO:0000313" key="3">
    <source>
        <dbReference type="Proteomes" id="UP001151582"/>
    </source>
</evidence>
<keyword evidence="1" id="KW-0472">Membrane</keyword>
<dbReference type="GO" id="GO:0051087">
    <property type="term" value="F:protein-folding chaperone binding"/>
    <property type="evidence" value="ECO:0007669"/>
    <property type="project" value="InterPro"/>
</dbReference>
<dbReference type="Proteomes" id="UP001151582">
    <property type="component" value="Unassembled WGS sequence"/>
</dbReference>
<organism evidence="2 3">
    <name type="scientific">Dimargaris verticillata</name>
    <dbReference type="NCBI Taxonomy" id="2761393"/>
    <lineage>
        <taxon>Eukaryota</taxon>
        <taxon>Fungi</taxon>
        <taxon>Fungi incertae sedis</taxon>
        <taxon>Zoopagomycota</taxon>
        <taxon>Kickxellomycotina</taxon>
        <taxon>Dimargaritomycetes</taxon>
        <taxon>Dimargaritales</taxon>
        <taxon>Dimargaritaceae</taxon>
        <taxon>Dimargaris</taxon>
    </lineage>
</organism>
<gene>
    <name evidence="2" type="ORF">H4R34_001283</name>
</gene>
<dbReference type="EMBL" id="JANBQB010000055">
    <property type="protein sequence ID" value="KAJ1983449.1"/>
    <property type="molecule type" value="Genomic_DNA"/>
</dbReference>
<proteinExistence type="predicted"/>
<dbReference type="OrthoDB" id="5556395at2759"/>
<feature type="transmembrane region" description="Helical" evidence="1">
    <location>
        <begin position="6"/>
        <end position="30"/>
    </location>
</feature>
<accession>A0A9W8B8U7</accession>
<name>A0A9W8B8U7_9FUNG</name>
<dbReference type="AlphaFoldDB" id="A0A9W8B8U7"/>
<dbReference type="InterPro" id="IPR036533">
    <property type="entry name" value="BAG_dom_sf"/>
</dbReference>
<reference evidence="2" key="1">
    <citation type="submission" date="2022-07" db="EMBL/GenBank/DDBJ databases">
        <title>Phylogenomic reconstructions and comparative analyses of Kickxellomycotina fungi.</title>
        <authorList>
            <person name="Reynolds N.K."/>
            <person name="Stajich J.E."/>
            <person name="Barry K."/>
            <person name="Grigoriev I.V."/>
            <person name="Crous P."/>
            <person name="Smith M.E."/>
        </authorList>
    </citation>
    <scope>NUCLEOTIDE SEQUENCE</scope>
    <source>
        <strain evidence="2">RSA 567</strain>
    </source>
</reference>
<keyword evidence="1" id="KW-1133">Transmembrane helix</keyword>
<sequence length="184" mass="20723">MSHDPGTLSVYVAGGLAALGMVGAAVWYLIRDHSRHHDLKVLRHRVHEYMRQFQEIRNESNTIEHDTLGPLLPHFTPGTEDAAYLVGNQKHVDNALNYASELLLRQLEAMDGVPVRRVLDPLNPAQLAHRGQRDGSAYQVSDEQHAALAKLKEKRRHLARHINKQLAQVDEMTRQFKAVLAGHA</sequence>